<protein>
    <submittedName>
        <fullName evidence="2">Uncharacterized protein</fullName>
    </submittedName>
</protein>
<dbReference type="OrthoDB" id="4247956at2"/>
<accession>A0A2S9PU57</accession>
<sequence length="104" mass="10878">MPGVREYFRADGTRVRGHWRNAAGSSGQLLVAGIVVALVVAHGAGTAPAGAGGKPADGKAAVRRAPGPKPTSVYPIRWPGWDKPVPQPTTTVSYPIRFPARGQR</sequence>
<dbReference type="RefSeq" id="WP_105869919.1">
    <property type="nucleotide sequence ID" value="NZ_PVLV01000270.1"/>
</dbReference>
<gene>
    <name evidence="2" type="ORF">C6N75_17940</name>
</gene>
<keyword evidence="3" id="KW-1185">Reference proteome</keyword>
<feature type="region of interest" description="Disordered" evidence="1">
    <location>
        <begin position="46"/>
        <end position="104"/>
    </location>
</feature>
<dbReference type="EMBL" id="PVLV01000270">
    <property type="protein sequence ID" value="PRH77903.1"/>
    <property type="molecule type" value="Genomic_DNA"/>
</dbReference>
<organism evidence="2 3">
    <name type="scientific">Streptomyces solincola</name>
    <dbReference type="NCBI Taxonomy" id="2100817"/>
    <lineage>
        <taxon>Bacteria</taxon>
        <taxon>Bacillati</taxon>
        <taxon>Actinomycetota</taxon>
        <taxon>Actinomycetes</taxon>
        <taxon>Kitasatosporales</taxon>
        <taxon>Streptomycetaceae</taxon>
        <taxon>Streptomyces</taxon>
    </lineage>
</organism>
<comment type="caution">
    <text evidence="2">The sequence shown here is derived from an EMBL/GenBank/DDBJ whole genome shotgun (WGS) entry which is preliminary data.</text>
</comment>
<dbReference type="AlphaFoldDB" id="A0A2S9PU57"/>
<evidence type="ECO:0000256" key="1">
    <source>
        <dbReference type="SAM" id="MobiDB-lite"/>
    </source>
</evidence>
<proteinExistence type="predicted"/>
<evidence type="ECO:0000313" key="2">
    <source>
        <dbReference type="EMBL" id="PRH77903.1"/>
    </source>
</evidence>
<name>A0A2S9PU57_9ACTN</name>
<dbReference type="Proteomes" id="UP000239322">
    <property type="component" value="Unassembled WGS sequence"/>
</dbReference>
<reference evidence="2 3" key="1">
    <citation type="submission" date="2018-03" db="EMBL/GenBank/DDBJ databases">
        <title>Novel Streptomyces sp. from soil.</title>
        <authorList>
            <person name="Tan G.Y.A."/>
            <person name="Lee Z.Y."/>
        </authorList>
    </citation>
    <scope>NUCLEOTIDE SEQUENCE [LARGE SCALE GENOMIC DNA]</scope>
    <source>
        <strain evidence="2 3">ST5x</strain>
    </source>
</reference>
<evidence type="ECO:0000313" key="3">
    <source>
        <dbReference type="Proteomes" id="UP000239322"/>
    </source>
</evidence>